<feature type="disulfide bond" evidence="3">
    <location>
        <begin position="192"/>
        <end position="219"/>
    </location>
</feature>
<keyword evidence="1" id="KW-0720">Serine protease</keyword>
<dbReference type="Gene3D" id="2.60.120.290">
    <property type="entry name" value="Spermadhesin, CUB domain"/>
    <property type="match status" value="1"/>
</dbReference>
<dbReference type="InterPro" id="IPR035914">
    <property type="entry name" value="Sperma_CUB_dom_sf"/>
</dbReference>
<dbReference type="InterPro" id="IPR000436">
    <property type="entry name" value="Sushi_SCR_CCP_dom"/>
</dbReference>
<dbReference type="Ensembl" id="ENSSANT00000058006.1">
    <property type="protein sequence ID" value="ENSSANP00000054531.1"/>
    <property type="gene ID" value="ENSSANG00000027197.1"/>
</dbReference>
<dbReference type="Pfam" id="PF00084">
    <property type="entry name" value="Sushi"/>
    <property type="match status" value="1"/>
</dbReference>
<dbReference type="PROSITE" id="PS01180">
    <property type="entry name" value="CUB"/>
    <property type="match status" value="1"/>
</dbReference>
<gene>
    <name evidence="6" type="primary">LOC107660234</name>
</gene>
<dbReference type="SMART" id="SM00032">
    <property type="entry name" value="CCP"/>
    <property type="match status" value="1"/>
</dbReference>
<dbReference type="AlphaFoldDB" id="A0A671PAQ2"/>
<dbReference type="Pfam" id="PF00431">
    <property type="entry name" value="CUB"/>
    <property type="match status" value="2"/>
</dbReference>
<dbReference type="SMART" id="SM00042">
    <property type="entry name" value="CUB"/>
    <property type="match status" value="1"/>
</dbReference>
<feature type="domain" description="Sushi" evidence="5">
    <location>
        <begin position="164"/>
        <end position="221"/>
    </location>
</feature>
<keyword evidence="3" id="KW-0768">Sushi</keyword>
<dbReference type="PANTHER" id="PTHR24255">
    <property type="entry name" value="COMPLEMENT COMPONENT 1, S SUBCOMPONENT-RELATED"/>
    <property type="match status" value="1"/>
</dbReference>
<evidence type="ECO:0000313" key="7">
    <source>
        <dbReference type="Proteomes" id="UP000472260"/>
    </source>
</evidence>
<keyword evidence="7" id="KW-1185">Reference proteome</keyword>
<keyword evidence="2 3" id="KW-1015">Disulfide bond</keyword>
<evidence type="ECO:0000313" key="6">
    <source>
        <dbReference type="Ensembl" id="ENSSANP00000054531.1"/>
    </source>
</evidence>
<evidence type="ECO:0000259" key="4">
    <source>
        <dbReference type="PROSITE" id="PS01180"/>
    </source>
</evidence>
<evidence type="ECO:0000256" key="3">
    <source>
        <dbReference type="PROSITE-ProRule" id="PRU00302"/>
    </source>
</evidence>
<dbReference type="CDD" id="cd00041">
    <property type="entry name" value="CUB"/>
    <property type="match status" value="1"/>
</dbReference>
<dbReference type="GO" id="GO:0005615">
    <property type="term" value="C:extracellular space"/>
    <property type="evidence" value="ECO:0007669"/>
    <property type="project" value="TreeGrafter"/>
</dbReference>
<dbReference type="GO" id="GO:0004252">
    <property type="term" value="F:serine-type endopeptidase activity"/>
    <property type="evidence" value="ECO:0007669"/>
    <property type="project" value="TreeGrafter"/>
</dbReference>
<reference evidence="6" key="1">
    <citation type="submission" date="2025-08" db="UniProtKB">
        <authorList>
            <consortium name="Ensembl"/>
        </authorList>
    </citation>
    <scope>IDENTIFICATION</scope>
</reference>
<proteinExistence type="predicted"/>
<dbReference type="SUPFAM" id="SSF57535">
    <property type="entry name" value="Complement control module/SCR domain"/>
    <property type="match status" value="1"/>
</dbReference>
<dbReference type="PANTHER" id="PTHR24255:SF31">
    <property type="entry name" value="CUBILIN-LIKE PROTEIN"/>
    <property type="match status" value="1"/>
</dbReference>
<protein>
    <submittedName>
        <fullName evidence="6">CUB and sushi domain-containing protein 1-like</fullName>
    </submittedName>
</protein>
<feature type="domain" description="CUB" evidence="4">
    <location>
        <begin position="11"/>
        <end position="161"/>
    </location>
</feature>
<evidence type="ECO:0000256" key="1">
    <source>
        <dbReference type="ARBA" id="ARBA00022825"/>
    </source>
</evidence>
<keyword evidence="1" id="KW-0378">Hydrolase</keyword>
<organism evidence="6 7">
    <name type="scientific">Sinocyclocheilus anshuiensis</name>
    <dbReference type="NCBI Taxonomy" id="1608454"/>
    <lineage>
        <taxon>Eukaryota</taxon>
        <taxon>Metazoa</taxon>
        <taxon>Chordata</taxon>
        <taxon>Craniata</taxon>
        <taxon>Vertebrata</taxon>
        <taxon>Euteleostomi</taxon>
        <taxon>Actinopterygii</taxon>
        <taxon>Neopterygii</taxon>
        <taxon>Teleostei</taxon>
        <taxon>Ostariophysi</taxon>
        <taxon>Cypriniformes</taxon>
        <taxon>Cyprinidae</taxon>
        <taxon>Cyprininae</taxon>
        <taxon>Sinocyclocheilus</taxon>
    </lineage>
</organism>
<reference evidence="6" key="2">
    <citation type="submission" date="2025-09" db="UniProtKB">
        <authorList>
            <consortium name="Ensembl"/>
        </authorList>
    </citation>
    <scope>IDENTIFICATION</scope>
</reference>
<dbReference type="SUPFAM" id="SSF49854">
    <property type="entry name" value="Spermadhesin, CUB domain"/>
    <property type="match status" value="1"/>
</dbReference>
<comment type="caution">
    <text evidence="3">Lacks conserved residue(s) required for the propagation of feature annotation.</text>
</comment>
<keyword evidence="1" id="KW-0645">Protease</keyword>
<dbReference type="Gene3D" id="2.10.70.10">
    <property type="entry name" value="Complement Module, domain 1"/>
    <property type="match status" value="1"/>
</dbReference>
<name>A0A671PAQ2_9TELE</name>
<dbReference type="FunFam" id="2.10.70.10:FF:000002">
    <property type="entry name" value="CUB and Sushi multiple domains 3"/>
    <property type="match status" value="1"/>
</dbReference>
<dbReference type="InterPro" id="IPR035976">
    <property type="entry name" value="Sushi/SCR/CCP_sf"/>
</dbReference>
<evidence type="ECO:0000259" key="5">
    <source>
        <dbReference type="PROSITE" id="PS50923"/>
    </source>
</evidence>
<dbReference type="Proteomes" id="UP000472260">
    <property type="component" value="Unassembled WGS sequence"/>
</dbReference>
<dbReference type="InterPro" id="IPR000859">
    <property type="entry name" value="CUB_dom"/>
</dbReference>
<sequence>MIIYLRNLLTCGSNLRGPKGIITSPNYPVQYENNAHCVWVITAMDPEKILLPLIETVGSTMRQQKMLPNRLCFINTYTYPNPKPTLTVIKLAFEEFDLERAYDTLTVGDGGKIGDARRVLYVLTGSSVPDLIVSMSNQMWLHLQSDDTIGSQGFKAVYEEIEKGGCGDPGVPAYGKRTGDHFLHGDVLTFECQAAFELVGERTISCQQNNQWSGNKPSCVCKSHFLKCMIIINMLAFRMINVSPL</sequence>
<accession>A0A671PAQ2</accession>
<dbReference type="PROSITE" id="PS50923">
    <property type="entry name" value="SUSHI"/>
    <property type="match status" value="1"/>
</dbReference>
<evidence type="ECO:0000256" key="2">
    <source>
        <dbReference type="ARBA" id="ARBA00023157"/>
    </source>
</evidence>
<dbReference type="CDD" id="cd00033">
    <property type="entry name" value="CCP"/>
    <property type="match status" value="1"/>
</dbReference>